<sequence length="328" mass="36143">MLRLPDHWVWDSWYAQDDSGAWHAFFLRASRALLDPERRHHRATIGHAVSDDLRSWRLLPDALVAADAPAWDDLATWTGCTVRGPDARWYMFYTGVSRAERGLVQRVGLAVSDDLITWHRHGTEPLVEADPTWYELLDPTAWYEQAWRDPWVFADPDGDGWHMLLTARARTGPAEGRGVIGHATSPDLLTWTVQPPLSTPAGFGHLEVPQVAVVDGQPLLLFCTNAGAVEDRVWVVPGAGVTGHWDVASAQPFPHPHLYAPRLVPYGRDGWGVIGFVDRVDGAFVGELSDPIPVGYHPAAGLVARTPDGTPDQALLWSSSQRSAVPSS</sequence>
<dbReference type="InterPro" id="IPR023296">
    <property type="entry name" value="Glyco_hydro_beta-prop_sf"/>
</dbReference>
<comment type="similarity">
    <text evidence="1">Belongs to the glycosyl hydrolase 32 family.</text>
</comment>
<keyword evidence="2" id="KW-0378">Hydrolase</keyword>
<dbReference type="SUPFAM" id="SSF75005">
    <property type="entry name" value="Arabinanase/levansucrase/invertase"/>
    <property type="match status" value="1"/>
</dbReference>
<dbReference type="PANTHER" id="PTHR43101">
    <property type="entry name" value="BETA-FRUCTOSIDASE"/>
    <property type="match status" value="1"/>
</dbReference>
<dbReference type="EMBL" id="BLPF01000002">
    <property type="protein sequence ID" value="GFJ81161.1"/>
    <property type="molecule type" value="Genomic_DNA"/>
</dbReference>
<evidence type="ECO:0000259" key="4">
    <source>
        <dbReference type="Pfam" id="PF00251"/>
    </source>
</evidence>
<evidence type="ECO:0000256" key="2">
    <source>
        <dbReference type="ARBA" id="ARBA00022801"/>
    </source>
</evidence>
<keyword evidence="3" id="KW-0326">Glycosidase</keyword>
<accession>A0A6V8KFB5</accession>
<reference evidence="5 6" key="2">
    <citation type="submission" date="2020-03" db="EMBL/GenBank/DDBJ databases">
        <authorList>
            <person name="Ichikawa N."/>
            <person name="Kimura A."/>
            <person name="Kitahashi Y."/>
            <person name="Uohara A."/>
        </authorList>
    </citation>
    <scope>NUCLEOTIDE SEQUENCE [LARGE SCALE GENOMIC DNA]</scope>
    <source>
        <strain evidence="5 6">NBRC 108639</strain>
    </source>
</reference>
<name>A0A6V8KFB5_9ACTN</name>
<dbReference type="Gene3D" id="2.115.10.20">
    <property type="entry name" value="Glycosyl hydrolase domain, family 43"/>
    <property type="match status" value="1"/>
</dbReference>
<dbReference type="CDD" id="cd18609">
    <property type="entry name" value="GH32-like"/>
    <property type="match status" value="1"/>
</dbReference>
<evidence type="ECO:0000256" key="1">
    <source>
        <dbReference type="ARBA" id="ARBA00009902"/>
    </source>
</evidence>
<comment type="caution">
    <text evidence="5">The sequence shown here is derived from an EMBL/GenBank/DDBJ whole genome shotgun (WGS) entry which is preliminary data.</text>
</comment>
<dbReference type="Pfam" id="PF00251">
    <property type="entry name" value="Glyco_hydro_32N"/>
    <property type="match status" value="1"/>
</dbReference>
<dbReference type="RefSeq" id="WP_173059953.1">
    <property type="nucleotide sequence ID" value="NZ_BAABGO010000073.1"/>
</dbReference>
<dbReference type="Proteomes" id="UP000482800">
    <property type="component" value="Unassembled WGS sequence"/>
</dbReference>
<dbReference type="GO" id="GO:0016798">
    <property type="term" value="F:hydrolase activity, acting on glycosyl bonds"/>
    <property type="evidence" value="ECO:0007669"/>
    <property type="project" value="UniProtKB-KW"/>
</dbReference>
<organism evidence="5 6">
    <name type="scientific">Phytohabitans houttuyneae</name>
    <dbReference type="NCBI Taxonomy" id="1076126"/>
    <lineage>
        <taxon>Bacteria</taxon>
        <taxon>Bacillati</taxon>
        <taxon>Actinomycetota</taxon>
        <taxon>Actinomycetes</taxon>
        <taxon>Micromonosporales</taxon>
        <taxon>Micromonosporaceae</taxon>
    </lineage>
</organism>
<dbReference type="InterPro" id="IPR051214">
    <property type="entry name" value="GH32_Enzymes"/>
</dbReference>
<gene>
    <name evidence="5" type="ORF">Phou_053410</name>
</gene>
<reference evidence="5 6" key="1">
    <citation type="submission" date="2020-03" db="EMBL/GenBank/DDBJ databases">
        <title>Whole genome shotgun sequence of Phytohabitans houttuyneae NBRC 108639.</title>
        <authorList>
            <person name="Komaki H."/>
            <person name="Tamura T."/>
        </authorList>
    </citation>
    <scope>NUCLEOTIDE SEQUENCE [LARGE SCALE GENOMIC DNA]</scope>
    <source>
        <strain evidence="5 6">NBRC 108639</strain>
    </source>
</reference>
<dbReference type="PANTHER" id="PTHR43101:SF1">
    <property type="entry name" value="BETA-FRUCTOSIDASE"/>
    <property type="match status" value="1"/>
</dbReference>
<evidence type="ECO:0000256" key="3">
    <source>
        <dbReference type="ARBA" id="ARBA00023295"/>
    </source>
</evidence>
<dbReference type="AlphaFoldDB" id="A0A6V8KFB5"/>
<feature type="domain" description="Glycosyl hydrolase family 32 N-terminal" evidence="4">
    <location>
        <begin position="19"/>
        <end position="226"/>
    </location>
</feature>
<evidence type="ECO:0000313" key="5">
    <source>
        <dbReference type="EMBL" id="GFJ81161.1"/>
    </source>
</evidence>
<evidence type="ECO:0000313" key="6">
    <source>
        <dbReference type="Proteomes" id="UP000482800"/>
    </source>
</evidence>
<protein>
    <recommendedName>
        <fullName evidence="4">Glycosyl hydrolase family 32 N-terminal domain-containing protein</fullName>
    </recommendedName>
</protein>
<dbReference type="InterPro" id="IPR013148">
    <property type="entry name" value="Glyco_hydro_32_N"/>
</dbReference>
<keyword evidence="6" id="KW-1185">Reference proteome</keyword>
<proteinExistence type="inferred from homology"/>